<keyword evidence="3" id="KW-1185">Reference proteome</keyword>
<accession>A0A6V7R3N1</accession>
<dbReference type="Pfam" id="PF13462">
    <property type="entry name" value="Thioredoxin_4"/>
    <property type="match status" value="1"/>
</dbReference>
<dbReference type="Gene3D" id="3.40.30.10">
    <property type="entry name" value="Glutaredoxin"/>
    <property type="match status" value="1"/>
</dbReference>
<dbReference type="RefSeq" id="WP_185124848.1">
    <property type="nucleotide sequence ID" value="NZ_CAJEWD010000003.1"/>
</dbReference>
<dbReference type="InterPro" id="IPR012336">
    <property type="entry name" value="Thioredoxin-like_fold"/>
</dbReference>
<feature type="domain" description="Thioredoxin-like fold" evidence="1">
    <location>
        <begin position="12"/>
        <end position="102"/>
    </location>
</feature>
<dbReference type="Proteomes" id="UP000589351">
    <property type="component" value="Unassembled WGS sequence"/>
</dbReference>
<comment type="caution">
    <text evidence="2">The sequence shown here is derived from an EMBL/GenBank/DDBJ whole genome shotgun (WGS) entry which is preliminary data.</text>
</comment>
<name>A0A6V7R3N1_9STAP</name>
<protein>
    <recommendedName>
        <fullName evidence="1">Thioredoxin-like fold domain-containing protein</fullName>
    </recommendedName>
</protein>
<gene>
    <name evidence="2" type="ORF">JEODO184_00288</name>
</gene>
<evidence type="ECO:0000259" key="1">
    <source>
        <dbReference type="Pfam" id="PF13462"/>
    </source>
</evidence>
<evidence type="ECO:0000313" key="3">
    <source>
        <dbReference type="Proteomes" id="UP000589351"/>
    </source>
</evidence>
<dbReference type="SUPFAM" id="SSF52833">
    <property type="entry name" value="Thioredoxin-like"/>
    <property type="match status" value="1"/>
</dbReference>
<dbReference type="InterPro" id="IPR036249">
    <property type="entry name" value="Thioredoxin-like_sf"/>
</dbReference>
<organism evidence="2 3">
    <name type="scientific">Jeotgalicoccus meleagridis</name>
    <dbReference type="NCBI Taxonomy" id="2759181"/>
    <lineage>
        <taxon>Bacteria</taxon>
        <taxon>Bacillati</taxon>
        <taxon>Bacillota</taxon>
        <taxon>Bacilli</taxon>
        <taxon>Bacillales</taxon>
        <taxon>Staphylococcaceae</taxon>
        <taxon>Jeotgalicoccus</taxon>
    </lineage>
</organism>
<reference evidence="2 3" key="1">
    <citation type="submission" date="2020-07" db="EMBL/GenBank/DDBJ databases">
        <authorList>
            <person name="Criscuolo A."/>
        </authorList>
    </citation>
    <scope>NUCLEOTIDE SEQUENCE [LARGE SCALE GENOMIC DNA]</scope>
    <source>
        <strain evidence="2">CIP111649</strain>
    </source>
</reference>
<evidence type="ECO:0000313" key="2">
    <source>
        <dbReference type="EMBL" id="CAD2071532.1"/>
    </source>
</evidence>
<dbReference type="EMBL" id="CAJEWD010000003">
    <property type="protein sequence ID" value="CAD2071532.1"/>
    <property type="molecule type" value="Genomic_DNA"/>
</dbReference>
<proteinExistence type="predicted"/>
<dbReference type="AlphaFoldDB" id="A0A6V7R3N1"/>
<sequence length="105" mass="11941">MKDRYTPNVEFLTVGLEHASIEVEAYVNLGCPYSAKFFEISKDVIKPYADSGHVKFVVKHVDRSEGQLLHGTVANPYVDHDDPVVGFDTMKELFKSQMSWVKSFK</sequence>